<evidence type="ECO:0000259" key="4">
    <source>
        <dbReference type="SMART" id="SM00478"/>
    </source>
</evidence>
<dbReference type="PANTHER" id="PTHR43003">
    <property type="entry name" value="DNA-3-METHYLADENINE GLYCOSYLASE"/>
    <property type="match status" value="1"/>
</dbReference>
<dbReference type="CDD" id="cd00056">
    <property type="entry name" value="ENDO3c"/>
    <property type="match status" value="1"/>
</dbReference>
<dbReference type="SMART" id="SM00478">
    <property type="entry name" value="ENDO3c"/>
    <property type="match status" value="1"/>
</dbReference>
<dbReference type="InterPro" id="IPR003265">
    <property type="entry name" value="HhH-GPD_domain"/>
</dbReference>
<dbReference type="FunFam" id="1.10.340.30:FF:000004">
    <property type="entry name" value="DNA-3-methyladenine glycosylase II"/>
    <property type="match status" value="1"/>
</dbReference>
<sequence length="214" mass="23885">MANAPISRRKMQQITAEISASDKRFAKVISESPLCTIGSSQSPESNFQSLVSSVVSQQLATKAAETIHSRLQVLAKGEINPKRIAKLSDTALREIGVSGAKAKTIHGLAQAALTGEVPIENLHELPDEIVFDSLTSLWGIGPWTVDMFMMFQLHRLDIWPTGDLGVRRGWDSIYKLAEQIEPKALEVKGEKFRPYRSVVAWYCWRHLDNLKKKS</sequence>
<evidence type="ECO:0000256" key="1">
    <source>
        <dbReference type="ARBA" id="ARBA00010817"/>
    </source>
</evidence>
<protein>
    <recommendedName>
        <fullName evidence="4">HhH-GPD domain-containing protein</fullName>
    </recommendedName>
</protein>
<dbReference type="GO" id="GO:0008725">
    <property type="term" value="F:DNA-3-methyladenine glycosylase activity"/>
    <property type="evidence" value="ECO:0007669"/>
    <property type="project" value="TreeGrafter"/>
</dbReference>
<dbReference type="GO" id="GO:0032993">
    <property type="term" value="C:protein-DNA complex"/>
    <property type="evidence" value="ECO:0007669"/>
    <property type="project" value="TreeGrafter"/>
</dbReference>
<comment type="similarity">
    <text evidence="1">Belongs to the alkylbase DNA glycosidase AlkA family.</text>
</comment>
<dbReference type="GO" id="GO:0005737">
    <property type="term" value="C:cytoplasm"/>
    <property type="evidence" value="ECO:0007669"/>
    <property type="project" value="TreeGrafter"/>
</dbReference>
<dbReference type="GO" id="GO:0043916">
    <property type="term" value="F:DNA-7-methylguanine glycosylase activity"/>
    <property type="evidence" value="ECO:0007669"/>
    <property type="project" value="TreeGrafter"/>
</dbReference>
<evidence type="ECO:0000256" key="2">
    <source>
        <dbReference type="ARBA" id="ARBA00022763"/>
    </source>
</evidence>
<dbReference type="SUPFAM" id="SSF48150">
    <property type="entry name" value="DNA-glycosylase"/>
    <property type="match status" value="1"/>
</dbReference>
<accession>A0A094SN43</accession>
<evidence type="ECO:0000313" key="5">
    <source>
        <dbReference type="EMBL" id="KGA19963.1"/>
    </source>
</evidence>
<reference evidence="5" key="1">
    <citation type="submission" date="2014-05" db="EMBL/GenBank/DDBJ databases">
        <title>Key roles for freshwater Actinobacteria revealed by deep metagenomic sequencing.</title>
        <authorList>
            <person name="Ghai R."/>
            <person name="Mizuno C.M."/>
            <person name="Picazo A."/>
            <person name="Camacho A."/>
            <person name="Rodriguez-Valera F."/>
        </authorList>
    </citation>
    <scope>NUCLEOTIDE SEQUENCE</scope>
</reference>
<dbReference type="Gene3D" id="1.10.1670.40">
    <property type="match status" value="1"/>
</dbReference>
<proteinExistence type="inferred from homology"/>
<dbReference type="EMBL" id="JNSK01000007">
    <property type="protein sequence ID" value="KGA19963.1"/>
    <property type="molecule type" value="Genomic_DNA"/>
</dbReference>
<dbReference type="GO" id="GO:0006307">
    <property type="term" value="P:DNA alkylation repair"/>
    <property type="evidence" value="ECO:0007669"/>
    <property type="project" value="TreeGrafter"/>
</dbReference>
<organism evidence="5">
    <name type="scientific">freshwater metagenome</name>
    <dbReference type="NCBI Taxonomy" id="449393"/>
    <lineage>
        <taxon>unclassified sequences</taxon>
        <taxon>metagenomes</taxon>
        <taxon>ecological metagenomes</taxon>
    </lineage>
</organism>
<keyword evidence="3" id="KW-0234">DNA repair</keyword>
<evidence type="ECO:0000256" key="3">
    <source>
        <dbReference type="ARBA" id="ARBA00023204"/>
    </source>
</evidence>
<dbReference type="InterPro" id="IPR051912">
    <property type="entry name" value="Alkylbase_DNA_Glycosylase/TA"/>
</dbReference>
<dbReference type="GO" id="GO:0032131">
    <property type="term" value="F:alkylated DNA binding"/>
    <property type="evidence" value="ECO:0007669"/>
    <property type="project" value="TreeGrafter"/>
</dbReference>
<dbReference type="AlphaFoldDB" id="A0A094SN43"/>
<gene>
    <name evidence="5" type="ORF">GM50_3795</name>
</gene>
<dbReference type="InterPro" id="IPR011257">
    <property type="entry name" value="DNA_glycosylase"/>
</dbReference>
<dbReference type="GO" id="GO:0006285">
    <property type="term" value="P:base-excision repair, AP site formation"/>
    <property type="evidence" value="ECO:0007669"/>
    <property type="project" value="TreeGrafter"/>
</dbReference>
<comment type="caution">
    <text evidence="5">The sequence shown here is derived from an EMBL/GenBank/DDBJ whole genome shotgun (WGS) entry which is preliminary data.</text>
</comment>
<dbReference type="PANTHER" id="PTHR43003:SF5">
    <property type="entry name" value="DNA-3-METHYLADENINE GLYCOSYLASE"/>
    <property type="match status" value="1"/>
</dbReference>
<dbReference type="Pfam" id="PF00730">
    <property type="entry name" value="HhH-GPD"/>
    <property type="match status" value="1"/>
</dbReference>
<keyword evidence="2" id="KW-0227">DNA damage</keyword>
<dbReference type="Gene3D" id="1.10.340.30">
    <property type="entry name" value="Hypothetical protein, domain 2"/>
    <property type="match status" value="1"/>
</dbReference>
<name>A0A094SN43_9ZZZZ</name>
<feature type="domain" description="HhH-GPD" evidence="4">
    <location>
        <begin position="55"/>
        <end position="208"/>
    </location>
</feature>